<dbReference type="Proteomes" id="UP000207741">
    <property type="component" value="Segment"/>
</dbReference>
<organism evidence="1 2">
    <name type="scientific">Prochlorococcus phage P-TIM68</name>
    <dbReference type="NCBI Taxonomy" id="1542477"/>
    <lineage>
        <taxon>Viruses</taxon>
        <taxon>Duplodnaviria</taxon>
        <taxon>Heunggongvirae</taxon>
        <taxon>Uroviricota</taxon>
        <taxon>Caudoviricetes</taxon>
        <taxon>Pantevenvirales</taxon>
        <taxon>Kyanoviridae</taxon>
        <taxon>Haifavirus</taxon>
        <taxon>Haifavirus tim68</taxon>
    </lineage>
</organism>
<dbReference type="GeneID" id="26640081"/>
<dbReference type="KEGG" id="vg:26640081"/>
<accession>A0A0K0KWR8</accession>
<protein>
    <submittedName>
        <fullName evidence="1">Uncharacterized protein</fullName>
    </submittedName>
</protein>
<evidence type="ECO:0000313" key="2">
    <source>
        <dbReference type="Proteomes" id="UP000207741"/>
    </source>
</evidence>
<evidence type="ECO:0000313" key="1">
    <source>
        <dbReference type="EMBL" id="AIR93584.1"/>
    </source>
</evidence>
<name>A0A0K0KWR8_9CAUD</name>
<proteinExistence type="predicted"/>
<reference evidence="2" key="1">
    <citation type="submission" date="2014-08" db="EMBL/GenBank/DDBJ databases">
        <authorList>
            <person name="Edwards T."/>
        </authorList>
    </citation>
    <scope>NUCLEOTIDE SEQUENCE [LARGE SCALE GENOMIC DNA]</scope>
</reference>
<sequence length="55" mass="6445">MTYTYKLLKSVDTGAELPMILRKEDMLYIPKDNDNKDYQEYLTWLSEGNTPDPAD</sequence>
<dbReference type="RefSeq" id="YP_009213537.1">
    <property type="nucleotide sequence ID" value="NC_028955.1"/>
</dbReference>
<dbReference type="EMBL" id="KM359505">
    <property type="protein sequence ID" value="AIR93584.1"/>
    <property type="molecule type" value="Genomic_DNA"/>
</dbReference>
<keyword evidence="2" id="KW-1185">Reference proteome</keyword>